<name>A0ABQ9XTW0_9EUKA</name>
<accession>A0ABQ9XTW0</accession>
<evidence type="ECO:0000256" key="1">
    <source>
        <dbReference type="SAM" id="Coils"/>
    </source>
</evidence>
<keyword evidence="4" id="KW-1185">Reference proteome</keyword>
<dbReference type="Proteomes" id="UP001281761">
    <property type="component" value="Unassembled WGS sequence"/>
</dbReference>
<feature type="coiled-coil region" evidence="1">
    <location>
        <begin position="16"/>
        <end position="71"/>
    </location>
</feature>
<gene>
    <name evidence="3" type="ORF">BLNAU_10053</name>
</gene>
<proteinExistence type="predicted"/>
<protein>
    <submittedName>
        <fullName evidence="3">Uncharacterized protein</fullName>
    </submittedName>
</protein>
<sequence>MTQNLPQQVESTQNTLISLTRVVQSLKTRRKQLQQEIEDLLKQESHQKQKLLSSDAKKRDKETELSELKQKTIIIQQKEADTRRKCLEVQKTLTQFSLASASLSDSITALSTQTDNFVQQTREVEYKSEIIRKDVVDRRRRCQELENQINAIRGIHESYEQLYSNIDSEDGLNTSRSSFRNSPLSSRARLATLVTHRSTASLGSPVGQKKGKKKKSLTRSATDSRMKNQH</sequence>
<evidence type="ECO:0000313" key="3">
    <source>
        <dbReference type="EMBL" id="KAK2954914.1"/>
    </source>
</evidence>
<evidence type="ECO:0000313" key="4">
    <source>
        <dbReference type="Proteomes" id="UP001281761"/>
    </source>
</evidence>
<feature type="region of interest" description="Disordered" evidence="2">
    <location>
        <begin position="196"/>
        <end position="230"/>
    </location>
</feature>
<dbReference type="EMBL" id="JARBJD010000072">
    <property type="protein sequence ID" value="KAK2954914.1"/>
    <property type="molecule type" value="Genomic_DNA"/>
</dbReference>
<keyword evidence="1" id="KW-0175">Coiled coil</keyword>
<organism evidence="3 4">
    <name type="scientific">Blattamonas nauphoetae</name>
    <dbReference type="NCBI Taxonomy" id="2049346"/>
    <lineage>
        <taxon>Eukaryota</taxon>
        <taxon>Metamonada</taxon>
        <taxon>Preaxostyla</taxon>
        <taxon>Oxymonadida</taxon>
        <taxon>Blattamonas</taxon>
    </lineage>
</organism>
<comment type="caution">
    <text evidence="3">The sequence shown here is derived from an EMBL/GenBank/DDBJ whole genome shotgun (WGS) entry which is preliminary data.</text>
</comment>
<evidence type="ECO:0000256" key="2">
    <source>
        <dbReference type="SAM" id="MobiDB-lite"/>
    </source>
</evidence>
<reference evidence="3 4" key="1">
    <citation type="journal article" date="2022" name="bioRxiv">
        <title>Genomics of Preaxostyla Flagellates Illuminates Evolutionary Transitions and the Path Towards Mitochondrial Loss.</title>
        <authorList>
            <person name="Novak L.V.F."/>
            <person name="Treitli S.C."/>
            <person name="Pyrih J."/>
            <person name="Halakuc P."/>
            <person name="Pipaliya S.V."/>
            <person name="Vacek V."/>
            <person name="Brzon O."/>
            <person name="Soukal P."/>
            <person name="Eme L."/>
            <person name="Dacks J.B."/>
            <person name="Karnkowska A."/>
            <person name="Elias M."/>
            <person name="Hampl V."/>
        </authorList>
    </citation>
    <scope>NUCLEOTIDE SEQUENCE [LARGE SCALE GENOMIC DNA]</scope>
    <source>
        <strain evidence="3">NAU3</strain>
        <tissue evidence="3">Gut</tissue>
    </source>
</reference>